<name>A0ACB9CEG0_9ASTR</name>
<protein>
    <submittedName>
        <fullName evidence="1">Uncharacterized protein</fullName>
    </submittedName>
</protein>
<dbReference type="Proteomes" id="UP001056120">
    <property type="component" value="Linkage Group LG21"/>
</dbReference>
<evidence type="ECO:0000313" key="2">
    <source>
        <dbReference type="Proteomes" id="UP001056120"/>
    </source>
</evidence>
<dbReference type="EMBL" id="CM042038">
    <property type="protein sequence ID" value="KAI3732651.1"/>
    <property type="molecule type" value="Genomic_DNA"/>
</dbReference>
<sequence>MVFLFFSIVGVLSFVTARETTGTSNCSVCAGLQNPYFENWASVWFFVLTVTTDIRLKLLRTGLQEEYIKTHIRFGHPKQT</sequence>
<proteinExistence type="predicted"/>
<gene>
    <name evidence="1" type="ORF">L1987_63858</name>
</gene>
<keyword evidence="2" id="KW-1185">Reference proteome</keyword>
<evidence type="ECO:0000313" key="1">
    <source>
        <dbReference type="EMBL" id="KAI3732651.1"/>
    </source>
</evidence>
<organism evidence="1 2">
    <name type="scientific">Smallanthus sonchifolius</name>
    <dbReference type="NCBI Taxonomy" id="185202"/>
    <lineage>
        <taxon>Eukaryota</taxon>
        <taxon>Viridiplantae</taxon>
        <taxon>Streptophyta</taxon>
        <taxon>Embryophyta</taxon>
        <taxon>Tracheophyta</taxon>
        <taxon>Spermatophyta</taxon>
        <taxon>Magnoliopsida</taxon>
        <taxon>eudicotyledons</taxon>
        <taxon>Gunneridae</taxon>
        <taxon>Pentapetalae</taxon>
        <taxon>asterids</taxon>
        <taxon>campanulids</taxon>
        <taxon>Asterales</taxon>
        <taxon>Asteraceae</taxon>
        <taxon>Asteroideae</taxon>
        <taxon>Heliantheae alliance</taxon>
        <taxon>Millerieae</taxon>
        <taxon>Smallanthus</taxon>
    </lineage>
</organism>
<comment type="caution">
    <text evidence="1">The sequence shown here is derived from an EMBL/GenBank/DDBJ whole genome shotgun (WGS) entry which is preliminary data.</text>
</comment>
<reference evidence="1 2" key="2">
    <citation type="journal article" date="2022" name="Mol. Ecol. Resour.">
        <title>The genomes of chicory, endive, great burdock and yacon provide insights into Asteraceae paleo-polyploidization history and plant inulin production.</title>
        <authorList>
            <person name="Fan W."/>
            <person name="Wang S."/>
            <person name="Wang H."/>
            <person name="Wang A."/>
            <person name="Jiang F."/>
            <person name="Liu H."/>
            <person name="Zhao H."/>
            <person name="Xu D."/>
            <person name="Zhang Y."/>
        </authorList>
    </citation>
    <scope>NUCLEOTIDE SEQUENCE [LARGE SCALE GENOMIC DNA]</scope>
    <source>
        <strain evidence="2">cv. Yunnan</strain>
        <tissue evidence="1">Leaves</tissue>
    </source>
</reference>
<accession>A0ACB9CEG0</accession>
<reference evidence="2" key="1">
    <citation type="journal article" date="2022" name="Mol. Ecol. Resour.">
        <title>The genomes of chicory, endive, great burdock and yacon provide insights into Asteraceae palaeo-polyploidization history and plant inulin production.</title>
        <authorList>
            <person name="Fan W."/>
            <person name="Wang S."/>
            <person name="Wang H."/>
            <person name="Wang A."/>
            <person name="Jiang F."/>
            <person name="Liu H."/>
            <person name="Zhao H."/>
            <person name="Xu D."/>
            <person name="Zhang Y."/>
        </authorList>
    </citation>
    <scope>NUCLEOTIDE SEQUENCE [LARGE SCALE GENOMIC DNA]</scope>
    <source>
        <strain evidence="2">cv. Yunnan</strain>
    </source>
</reference>